<accession>A0ABS9MFZ7</accession>
<organism evidence="4 5">
    <name type="scientific">Anaeromassilibacillus senegalensis</name>
    <dbReference type="NCBI Taxonomy" id="1673717"/>
    <lineage>
        <taxon>Bacteria</taxon>
        <taxon>Bacillati</taxon>
        <taxon>Bacillota</taxon>
        <taxon>Clostridia</taxon>
        <taxon>Eubacteriales</taxon>
        <taxon>Acutalibacteraceae</taxon>
        <taxon>Anaeromassilibacillus</taxon>
    </lineage>
</organism>
<dbReference type="InterPro" id="IPR035647">
    <property type="entry name" value="EFG_III/V"/>
</dbReference>
<dbReference type="RefSeq" id="WP_191521142.1">
    <property type="nucleotide sequence ID" value="NZ_JAKNHQ010000002.1"/>
</dbReference>
<name>A0ABS9MFZ7_9FIRM</name>
<protein>
    <submittedName>
        <fullName evidence="4">YigZ family protein</fullName>
    </submittedName>
</protein>
<dbReference type="InterPro" id="IPR015796">
    <property type="entry name" value="Impact_YigZ-like"/>
</dbReference>
<dbReference type="Pfam" id="PF01205">
    <property type="entry name" value="Impact_N"/>
    <property type="match status" value="1"/>
</dbReference>
<dbReference type="InterPro" id="IPR015269">
    <property type="entry name" value="UPF0029_Impact_C"/>
</dbReference>
<dbReference type="InterPro" id="IPR020568">
    <property type="entry name" value="Ribosomal_Su5_D2-typ_SF"/>
</dbReference>
<feature type="domain" description="UPF0029" evidence="3">
    <location>
        <begin position="138"/>
        <end position="192"/>
    </location>
</feature>
<evidence type="ECO:0000313" key="5">
    <source>
        <dbReference type="Proteomes" id="UP001298681"/>
    </source>
</evidence>
<evidence type="ECO:0000259" key="2">
    <source>
        <dbReference type="Pfam" id="PF01205"/>
    </source>
</evidence>
<dbReference type="SUPFAM" id="SSF54980">
    <property type="entry name" value="EF-G C-terminal domain-like"/>
    <property type="match status" value="1"/>
</dbReference>
<comment type="similarity">
    <text evidence="1">Belongs to the IMPACT family.</text>
</comment>
<dbReference type="PANTHER" id="PTHR16301:SF20">
    <property type="entry name" value="IMPACT FAMILY MEMBER YIGZ"/>
    <property type="match status" value="1"/>
</dbReference>
<evidence type="ECO:0000256" key="1">
    <source>
        <dbReference type="ARBA" id="ARBA00007665"/>
    </source>
</evidence>
<proteinExistence type="inferred from homology"/>
<comment type="caution">
    <text evidence="4">The sequence shown here is derived from an EMBL/GenBank/DDBJ whole genome shotgun (WGS) entry which is preliminary data.</text>
</comment>
<evidence type="ECO:0000259" key="3">
    <source>
        <dbReference type="Pfam" id="PF09186"/>
    </source>
</evidence>
<dbReference type="InterPro" id="IPR023582">
    <property type="entry name" value="Impact"/>
</dbReference>
<dbReference type="NCBIfam" id="TIGR00257">
    <property type="entry name" value="IMPACT_YIGZ"/>
    <property type="match status" value="1"/>
</dbReference>
<sequence length="207" mass="22825">MTEYKTVLKRAEDAFVERRSRFIGHAAPVKTEEEAVAFINEMKAKYWDATHNVYAYCLRDGQIKRYSDDSEPQGTAGIPTLDVLQKSGVTDTVVVVTRYFGGVLLGAGGLVRAYSHGASIALEAAGIVTMRECIMASLSCDYNQYGRLQALIPECGGTVDDTVFGERVTMYFHLTDVDLGRMRPKLADATCGSVEVQEEGKKFFQVL</sequence>
<dbReference type="PANTHER" id="PTHR16301">
    <property type="entry name" value="IMPACT-RELATED"/>
    <property type="match status" value="1"/>
</dbReference>
<dbReference type="InterPro" id="IPR036956">
    <property type="entry name" value="Impact_N_sf"/>
</dbReference>
<dbReference type="Gene3D" id="3.30.230.30">
    <property type="entry name" value="Impact, N-terminal domain"/>
    <property type="match status" value="1"/>
</dbReference>
<dbReference type="Proteomes" id="UP001298681">
    <property type="component" value="Unassembled WGS sequence"/>
</dbReference>
<reference evidence="4 5" key="1">
    <citation type="submission" date="2022-01" db="EMBL/GenBank/DDBJ databases">
        <title>Collection of gut derived symbiotic bacterial strains cultured from healthy donors.</title>
        <authorList>
            <person name="Lin H."/>
            <person name="Kohout C."/>
            <person name="Waligurski E."/>
            <person name="Pamer E.G."/>
        </authorList>
    </citation>
    <scope>NUCLEOTIDE SEQUENCE [LARGE SCALE GENOMIC DNA]</scope>
    <source>
        <strain evidence="4 5">DFI.7.58</strain>
    </source>
</reference>
<dbReference type="InterPro" id="IPR001498">
    <property type="entry name" value="Impact_N"/>
</dbReference>
<gene>
    <name evidence="4" type="ORF">L0P57_02080</name>
</gene>
<evidence type="ECO:0000313" key="4">
    <source>
        <dbReference type="EMBL" id="MCG4609733.1"/>
    </source>
</evidence>
<dbReference type="Pfam" id="PF09186">
    <property type="entry name" value="DUF1949"/>
    <property type="match status" value="1"/>
</dbReference>
<dbReference type="Gene3D" id="3.30.70.240">
    <property type="match status" value="1"/>
</dbReference>
<keyword evidence="5" id="KW-1185">Reference proteome</keyword>
<dbReference type="EMBL" id="JAKNHQ010000002">
    <property type="protein sequence ID" value="MCG4609733.1"/>
    <property type="molecule type" value="Genomic_DNA"/>
</dbReference>
<dbReference type="SUPFAM" id="SSF54211">
    <property type="entry name" value="Ribosomal protein S5 domain 2-like"/>
    <property type="match status" value="1"/>
</dbReference>
<feature type="domain" description="Impact N-terminal" evidence="2">
    <location>
        <begin position="18"/>
        <end position="121"/>
    </location>
</feature>